<evidence type="ECO:0000313" key="2">
    <source>
        <dbReference type="EMBL" id="KAK3747675.1"/>
    </source>
</evidence>
<name>A0AAE0YJG6_9GAST</name>
<accession>A0AAE0YJG6</accession>
<evidence type="ECO:0008006" key="4">
    <source>
        <dbReference type="Google" id="ProtNLM"/>
    </source>
</evidence>
<organism evidence="2 3">
    <name type="scientific">Elysia crispata</name>
    <name type="common">lettuce slug</name>
    <dbReference type="NCBI Taxonomy" id="231223"/>
    <lineage>
        <taxon>Eukaryota</taxon>
        <taxon>Metazoa</taxon>
        <taxon>Spiralia</taxon>
        <taxon>Lophotrochozoa</taxon>
        <taxon>Mollusca</taxon>
        <taxon>Gastropoda</taxon>
        <taxon>Heterobranchia</taxon>
        <taxon>Euthyneura</taxon>
        <taxon>Panpulmonata</taxon>
        <taxon>Sacoglossa</taxon>
        <taxon>Placobranchoidea</taxon>
        <taxon>Plakobranchidae</taxon>
        <taxon>Elysia</taxon>
    </lineage>
</organism>
<dbReference type="EMBL" id="JAWDGP010006075">
    <property type="protein sequence ID" value="KAK3747675.1"/>
    <property type="molecule type" value="Genomic_DNA"/>
</dbReference>
<proteinExistence type="predicted"/>
<feature type="chain" id="PRO_5042167257" description="Secreted protein" evidence="1">
    <location>
        <begin position="19"/>
        <end position="89"/>
    </location>
</feature>
<dbReference type="AlphaFoldDB" id="A0AAE0YJG6"/>
<reference evidence="2" key="1">
    <citation type="journal article" date="2023" name="G3 (Bethesda)">
        <title>A reference genome for the long-term kleptoplast-retaining sea slug Elysia crispata morphotype clarki.</title>
        <authorList>
            <person name="Eastman K.E."/>
            <person name="Pendleton A.L."/>
            <person name="Shaikh M.A."/>
            <person name="Suttiyut T."/>
            <person name="Ogas R."/>
            <person name="Tomko P."/>
            <person name="Gavelis G."/>
            <person name="Widhalm J.R."/>
            <person name="Wisecaver J.H."/>
        </authorList>
    </citation>
    <scope>NUCLEOTIDE SEQUENCE</scope>
    <source>
        <strain evidence="2">ECLA1</strain>
    </source>
</reference>
<sequence length="89" mass="9259">MPFCFIAGFPSLFVRCLSFKAASTGLAEPANGAALEARARVEWMDYIPQTDIVSSSTPGQVFNYSSKHVVVPGVGPARGGSVTPGLATP</sequence>
<dbReference type="Proteomes" id="UP001283361">
    <property type="component" value="Unassembled WGS sequence"/>
</dbReference>
<gene>
    <name evidence="2" type="ORF">RRG08_024822</name>
</gene>
<keyword evidence="1" id="KW-0732">Signal</keyword>
<evidence type="ECO:0000313" key="3">
    <source>
        <dbReference type="Proteomes" id="UP001283361"/>
    </source>
</evidence>
<feature type="signal peptide" evidence="1">
    <location>
        <begin position="1"/>
        <end position="18"/>
    </location>
</feature>
<evidence type="ECO:0000256" key="1">
    <source>
        <dbReference type="SAM" id="SignalP"/>
    </source>
</evidence>
<keyword evidence="3" id="KW-1185">Reference proteome</keyword>
<comment type="caution">
    <text evidence="2">The sequence shown here is derived from an EMBL/GenBank/DDBJ whole genome shotgun (WGS) entry which is preliminary data.</text>
</comment>
<protein>
    <recommendedName>
        <fullName evidence="4">Secreted protein</fullName>
    </recommendedName>
</protein>